<dbReference type="AlphaFoldDB" id="A0A6J8DTV1"/>
<evidence type="ECO:0000313" key="2">
    <source>
        <dbReference type="EMBL" id="CAC5410220.1"/>
    </source>
</evidence>
<dbReference type="Proteomes" id="UP000507470">
    <property type="component" value="Unassembled WGS sequence"/>
</dbReference>
<feature type="region of interest" description="Disordered" evidence="1">
    <location>
        <begin position="44"/>
        <end position="121"/>
    </location>
</feature>
<evidence type="ECO:0000256" key="1">
    <source>
        <dbReference type="SAM" id="MobiDB-lite"/>
    </source>
</evidence>
<accession>A0A6J8DTV1</accession>
<sequence>MERTFTIKKERFPEEASGIRSNELKGMTEEDAIAHLFERAKKCSKKTESAERVSQLTSDTFDINDNKDKNEDNLQPAKSSKRGQLKFLPEIVRINKKRHEKRDEKAADSNKYTEGKTNPGYVSLQADGAYNSIAMYSGIGKTSFSPATEDRCNLGVV</sequence>
<gene>
    <name evidence="2" type="ORF">MCOR_43423</name>
</gene>
<evidence type="ECO:0000313" key="3">
    <source>
        <dbReference type="Proteomes" id="UP000507470"/>
    </source>
</evidence>
<feature type="compositionally biased region" description="Basic and acidic residues" evidence="1">
    <location>
        <begin position="1"/>
        <end position="14"/>
    </location>
</feature>
<feature type="compositionally biased region" description="Polar residues" evidence="1">
    <location>
        <begin position="52"/>
        <end position="61"/>
    </location>
</feature>
<protein>
    <submittedName>
        <fullName evidence="2">Uncharacterized protein</fullName>
    </submittedName>
</protein>
<reference evidence="2 3" key="1">
    <citation type="submission" date="2020-06" db="EMBL/GenBank/DDBJ databases">
        <authorList>
            <person name="Li R."/>
            <person name="Bekaert M."/>
        </authorList>
    </citation>
    <scope>NUCLEOTIDE SEQUENCE [LARGE SCALE GENOMIC DNA]</scope>
    <source>
        <strain evidence="3">wild</strain>
    </source>
</reference>
<keyword evidence="3" id="KW-1185">Reference proteome</keyword>
<proteinExistence type="predicted"/>
<feature type="compositionally biased region" description="Basic and acidic residues" evidence="1">
    <location>
        <begin position="101"/>
        <end position="114"/>
    </location>
</feature>
<feature type="region of interest" description="Disordered" evidence="1">
    <location>
        <begin position="1"/>
        <end position="24"/>
    </location>
</feature>
<dbReference type="EMBL" id="CACVKT020007742">
    <property type="protein sequence ID" value="CAC5410220.1"/>
    <property type="molecule type" value="Genomic_DNA"/>
</dbReference>
<name>A0A6J8DTV1_MYTCO</name>
<organism evidence="2 3">
    <name type="scientific">Mytilus coruscus</name>
    <name type="common">Sea mussel</name>
    <dbReference type="NCBI Taxonomy" id="42192"/>
    <lineage>
        <taxon>Eukaryota</taxon>
        <taxon>Metazoa</taxon>
        <taxon>Spiralia</taxon>
        <taxon>Lophotrochozoa</taxon>
        <taxon>Mollusca</taxon>
        <taxon>Bivalvia</taxon>
        <taxon>Autobranchia</taxon>
        <taxon>Pteriomorphia</taxon>
        <taxon>Mytilida</taxon>
        <taxon>Mytiloidea</taxon>
        <taxon>Mytilidae</taxon>
        <taxon>Mytilinae</taxon>
        <taxon>Mytilus</taxon>
    </lineage>
</organism>